<proteinExistence type="predicted"/>
<feature type="transmembrane region" description="Helical" evidence="1">
    <location>
        <begin position="12"/>
        <end position="32"/>
    </location>
</feature>
<feature type="transmembrane region" description="Helical" evidence="1">
    <location>
        <begin position="60"/>
        <end position="86"/>
    </location>
</feature>
<organism evidence="2">
    <name type="scientific">Gallibacterium anatis</name>
    <dbReference type="NCBI Taxonomy" id="750"/>
    <lineage>
        <taxon>Bacteria</taxon>
        <taxon>Pseudomonadati</taxon>
        <taxon>Pseudomonadota</taxon>
        <taxon>Gammaproteobacteria</taxon>
        <taxon>Pasteurellales</taxon>
        <taxon>Pasteurellaceae</taxon>
        <taxon>Gallibacterium</taxon>
    </lineage>
</organism>
<evidence type="ECO:0000256" key="1">
    <source>
        <dbReference type="SAM" id="Phobius"/>
    </source>
</evidence>
<gene>
    <name evidence="2" type="ORF">INT80_01115</name>
</gene>
<reference evidence="2" key="1">
    <citation type="submission" date="2020-11" db="EMBL/GenBank/DDBJ databases">
        <title>Gallibacterium anatis 1637, full genome, WGS.</title>
        <authorList>
            <person name="Laishevtcev A.I."/>
            <person name="Yakimova E.A."/>
            <person name="Petkovich D."/>
            <person name="Stepanova T.V."/>
            <person name="Kalendr R.S."/>
            <person name="Rubalsky E.O."/>
            <person name="Zulkarneev E.R."/>
            <person name="Aleshkin A.V."/>
        </authorList>
    </citation>
    <scope>NUCLEOTIDE SEQUENCE</scope>
    <source>
        <strain evidence="2">1637</strain>
    </source>
</reference>
<dbReference type="AlphaFoldDB" id="A0A930Y3F7"/>
<keyword evidence="1" id="KW-1133">Transmembrane helix</keyword>
<keyword evidence="1" id="KW-0812">Transmembrane</keyword>
<sequence>MPLPHVGRIDRFQFRVTIMLGMIFCIPFTLLLNQQWHFDQPPILGSLYLGIVSGLEQLNLVLFLFFFVSFSVIEPIFGILFAILFLQKN</sequence>
<keyword evidence="1" id="KW-0472">Membrane</keyword>
<comment type="caution">
    <text evidence="2">The sequence shown here is derived from an EMBL/GenBank/DDBJ whole genome shotgun (WGS) entry which is preliminary data.</text>
</comment>
<protein>
    <submittedName>
        <fullName evidence="2">Uncharacterized protein</fullName>
    </submittedName>
</protein>
<accession>A0A930Y3F7</accession>
<evidence type="ECO:0000313" key="2">
    <source>
        <dbReference type="EMBL" id="MBF4102184.1"/>
    </source>
</evidence>
<name>A0A930Y3F7_9PAST</name>
<dbReference type="EMBL" id="JADION010000002">
    <property type="protein sequence ID" value="MBF4102184.1"/>
    <property type="molecule type" value="Genomic_DNA"/>
</dbReference>